<keyword evidence="2" id="KW-0677">Repeat</keyword>
<dbReference type="InterPro" id="IPR035548">
    <property type="entry name" value="Bem1/Scd2_SH3_1"/>
</dbReference>
<dbReference type="PROSITE" id="PS51745">
    <property type="entry name" value="PB1"/>
    <property type="match status" value="1"/>
</dbReference>
<dbReference type="InterPro" id="IPR001683">
    <property type="entry name" value="PX_dom"/>
</dbReference>
<dbReference type="Pfam" id="PF00564">
    <property type="entry name" value="PB1"/>
    <property type="match status" value="1"/>
</dbReference>
<dbReference type="GO" id="GO:0000747">
    <property type="term" value="P:conjugation with cellular fusion"/>
    <property type="evidence" value="ECO:0007669"/>
    <property type="project" value="TreeGrafter"/>
</dbReference>
<dbReference type="SUPFAM" id="SSF50044">
    <property type="entry name" value="SH3-domain"/>
    <property type="match status" value="2"/>
</dbReference>
<feature type="compositionally biased region" description="Polar residues" evidence="4">
    <location>
        <begin position="490"/>
        <end position="504"/>
    </location>
</feature>
<dbReference type="Gene3D" id="2.30.30.40">
    <property type="entry name" value="SH3 Domains"/>
    <property type="match status" value="2"/>
</dbReference>
<gene>
    <name evidence="7" type="ORF">RFULGI_LOCUS4601</name>
</gene>
<dbReference type="Gene3D" id="3.30.1520.10">
    <property type="entry name" value="Phox-like domain"/>
    <property type="match status" value="1"/>
</dbReference>
<dbReference type="PANTHER" id="PTHR15706">
    <property type="entry name" value="SH3 MULTIPLE DOMAIN"/>
    <property type="match status" value="1"/>
</dbReference>
<organism evidence="7 8">
    <name type="scientific">Racocetra fulgida</name>
    <dbReference type="NCBI Taxonomy" id="60492"/>
    <lineage>
        <taxon>Eukaryota</taxon>
        <taxon>Fungi</taxon>
        <taxon>Fungi incertae sedis</taxon>
        <taxon>Mucoromycota</taxon>
        <taxon>Glomeromycotina</taxon>
        <taxon>Glomeromycetes</taxon>
        <taxon>Diversisporales</taxon>
        <taxon>Gigasporaceae</taxon>
        <taxon>Racocetra</taxon>
    </lineage>
</organism>
<dbReference type="GO" id="GO:0005938">
    <property type="term" value="C:cell cortex"/>
    <property type="evidence" value="ECO:0007669"/>
    <property type="project" value="UniProtKB-ARBA"/>
</dbReference>
<sequence length="610" mass="68260">MPHYHAEEATIHLKKVLGSYYIFDDTPIFEALWRSYTQCRFIEDDGEVSKSLKPTLDFRRSVSKDKISTPIETKVPPPSILPPKKVIKALYDYAAKGQKELSFSKGDFFHVVDNENDPNWYEACNPATNLRGLVPVSYFQVLEKSSRFVDDKADSGNTLDAPKPQPLYGIVLYDFVAERPDELDAKAGEPIIVIAQSNHEWFVAKPIGRLGGPGLIPVSFIEIRDHATGKAIENIQELMDKSIVPKVEEWKKMTKDYQASSISLGRLDSKLAPIGIDPKLAPMALVDQNLAPVSLDYDPKLAPVSLDYDQNFAPGPPDHDPKLAPVSSDYDSKLAPVSSDYDQNLNLFILKMDDFDFYEFQIALLEKFPDEAGRNGDQRILPFMPGPLSYVNEVITAQRRADLDTYVKELLRLPPYILKDPLIDQLFGLRDGDIETPNDPRQPMGANGNTSDPDPLPPMLTYPVNHTPITSQQTKKLPPPLSGSGGSGYNKHNTSSSLTSQSFIRSPRVHDESSNNNSQLFSPSAISPHSENKQTFMKIKISYKDDKIAIRVPSDVTYAQLREKICDRLGERVSSLSYRDEKTNEVNPLEDDDDLNNALDTCPKLLIYAA</sequence>
<dbReference type="GO" id="GO:0043332">
    <property type="term" value="C:mating projection tip"/>
    <property type="evidence" value="ECO:0007669"/>
    <property type="project" value="TreeGrafter"/>
</dbReference>
<evidence type="ECO:0000259" key="5">
    <source>
        <dbReference type="PROSITE" id="PS50002"/>
    </source>
</evidence>
<evidence type="ECO:0000256" key="4">
    <source>
        <dbReference type="SAM" id="MobiDB-lite"/>
    </source>
</evidence>
<dbReference type="Pfam" id="PF00018">
    <property type="entry name" value="SH3_1"/>
    <property type="match status" value="2"/>
</dbReference>
<dbReference type="InterPro" id="IPR035549">
    <property type="entry name" value="Bem1/Scd2_SH3_2"/>
</dbReference>
<feature type="region of interest" description="Disordered" evidence="4">
    <location>
        <begin position="430"/>
        <end position="529"/>
    </location>
</feature>
<dbReference type="PANTHER" id="PTHR15706:SF2">
    <property type="entry name" value="SH3 AND PX DOMAIN-CONTAINING PROTEIN 2A"/>
    <property type="match status" value="1"/>
</dbReference>
<dbReference type="PROSITE" id="PS50002">
    <property type="entry name" value="SH3"/>
    <property type="match status" value="2"/>
</dbReference>
<dbReference type="SMART" id="SM00326">
    <property type="entry name" value="SH3"/>
    <property type="match status" value="2"/>
</dbReference>
<dbReference type="InterPro" id="IPR051228">
    <property type="entry name" value="NADPH_Oxidase/PX-Domain"/>
</dbReference>
<accession>A0A9N9B362</accession>
<dbReference type="CDD" id="cd06890">
    <property type="entry name" value="PX_Bem1p"/>
    <property type="match status" value="1"/>
</dbReference>
<comment type="caution">
    <text evidence="7">The sequence shown here is derived from an EMBL/GenBank/DDBJ whole genome shotgun (WGS) entry which is preliminary data.</text>
</comment>
<dbReference type="SUPFAM" id="SSF64268">
    <property type="entry name" value="PX domain"/>
    <property type="match status" value="1"/>
</dbReference>
<evidence type="ECO:0000259" key="6">
    <source>
        <dbReference type="PROSITE" id="PS51745"/>
    </source>
</evidence>
<name>A0A9N9B362_9GLOM</name>
<dbReference type="InterPro" id="IPR035550">
    <property type="entry name" value="Bem1/Scd2_PX"/>
</dbReference>
<dbReference type="CDD" id="cd11879">
    <property type="entry name" value="SH3_Bem1p_2"/>
    <property type="match status" value="1"/>
</dbReference>
<evidence type="ECO:0000313" key="7">
    <source>
        <dbReference type="EMBL" id="CAG8549834.1"/>
    </source>
</evidence>
<keyword evidence="1 3" id="KW-0728">SH3 domain</keyword>
<feature type="domain" description="PB1" evidence="6">
    <location>
        <begin position="536"/>
        <end position="610"/>
    </location>
</feature>
<evidence type="ECO:0000256" key="1">
    <source>
        <dbReference type="ARBA" id="ARBA00022443"/>
    </source>
</evidence>
<dbReference type="GO" id="GO:0030674">
    <property type="term" value="F:protein-macromolecule adaptor activity"/>
    <property type="evidence" value="ECO:0007669"/>
    <property type="project" value="TreeGrafter"/>
</dbReference>
<evidence type="ECO:0000313" key="8">
    <source>
        <dbReference type="Proteomes" id="UP000789396"/>
    </source>
</evidence>
<dbReference type="EMBL" id="CAJVPZ010004664">
    <property type="protein sequence ID" value="CAG8549834.1"/>
    <property type="molecule type" value="Genomic_DNA"/>
</dbReference>
<feature type="domain" description="SH3" evidence="5">
    <location>
        <begin position="82"/>
        <end position="144"/>
    </location>
</feature>
<evidence type="ECO:0000256" key="2">
    <source>
        <dbReference type="ARBA" id="ARBA00022737"/>
    </source>
</evidence>
<dbReference type="InterPro" id="IPR036028">
    <property type="entry name" value="SH3-like_dom_sf"/>
</dbReference>
<reference evidence="7" key="1">
    <citation type="submission" date="2021-06" db="EMBL/GenBank/DDBJ databases">
        <authorList>
            <person name="Kallberg Y."/>
            <person name="Tangrot J."/>
            <person name="Rosling A."/>
        </authorList>
    </citation>
    <scope>NUCLEOTIDE SEQUENCE</scope>
    <source>
        <strain evidence="7">IN212</strain>
    </source>
</reference>
<dbReference type="InterPro" id="IPR001452">
    <property type="entry name" value="SH3_domain"/>
</dbReference>
<dbReference type="GO" id="GO:1902494">
    <property type="term" value="C:catalytic complex"/>
    <property type="evidence" value="ECO:0007669"/>
    <property type="project" value="UniProtKB-ARBA"/>
</dbReference>
<dbReference type="Gene3D" id="3.10.20.90">
    <property type="entry name" value="Phosphatidylinositol 3-kinase Catalytic Subunit, Chain A, domain 1"/>
    <property type="match status" value="1"/>
</dbReference>
<dbReference type="InterPro" id="IPR000270">
    <property type="entry name" value="PB1_dom"/>
</dbReference>
<dbReference type="FunFam" id="2.30.30.40:FF:000093">
    <property type="entry name" value="Protein kinase activator Bem1"/>
    <property type="match status" value="1"/>
</dbReference>
<dbReference type="InterPro" id="IPR036871">
    <property type="entry name" value="PX_dom_sf"/>
</dbReference>
<feature type="domain" description="SH3" evidence="5">
    <location>
        <begin position="164"/>
        <end position="226"/>
    </location>
</feature>
<dbReference type="SMART" id="SM00666">
    <property type="entry name" value="PB1"/>
    <property type="match status" value="1"/>
</dbReference>
<dbReference type="Proteomes" id="UP000789396">
    <property type="component" value="Unassembled WGS sequence"/>
</dbReference>
<dbReference type="OrthoDB" id="548867at2759"/>
<keyword evidence="8" id="KW-1185">Reference proteome</keyword>
<dbReference type="CDD" id="cd11878">
    <property type="entry name" value="SH3_Bem1p_1"/>
    <property type="match status" value="1"/>
</dbReference>
<protein>
    <submittedName>
        <fullName evidence="7">15764_t:CDS:1</fullName>
    </submittedName>
</protein>
<dbReference type="SUPFAM" id="SSF54277">
    <property type="entry name" value="CAD &amp; PB1 domains"/>
    <property type="match status" value="1"/>
</dbReference>
<dbReference type="GO" id="GO:0035091">
    <property type="term" value="F:phosphatidylinositol binding"/>
    <property type="evidence" value="ECO:0007669"/>
    <property type="project" value="InterPro"/>
</dbReference>
<feature type="compositionally biased region" description="Polar residues" evidence="4">
    <location>
        <begin position="514"/>
        <end position="529"/>
    </location>
</feature>
<evidence type="ECO:0000256" key="3">
    <source>
        <dbReference type="PROSITE-ProRule" id="PRU00192"/>
    </source>
</evidence>
<dbReference type="InterPro" id="IPR053793">
    <property type="entry name" value="PB1-like"/>
</dbReference>
<proteinExistence type="predicted"/>
<dbReference type="Pfam" id="PF00787">
    <property type="entry name" value="PX"/>
    <property type="match status" value="1"/>
</dbReference>
<dbReference type="PRINTS" id="PR00452">
    <property type="entry name" value="SH3DOMAIN"/>
</dbReference>
<dbReference type="AlphaFoldDB" id="A0A9N9B362"/>